<dbReference type="PANTHER" id="PTHR16305:SF28">
    <property type="entry name" value="GUANYLATE CYCLASE DOMAIN-CONTAINING PROTEIN"/>
    <property type="match status" value="1"/>
</dbReference>
<name>A0ABN1GIY3_9ACTN</name>
<dbReference type="Proteomes" id="UP001500957">
    <property type="component" value="Unassembled WGS sequence"/>
</dbReference>
<sequence length="870" mass="92983">MEEWPLVGRASELRRLQQLLADHTAAGVVLAGPVGAGKTRLATEILRLAEMSGAATARATATRSASTVPFGALAALLIPTDQLAATPDRSQLLGLLTAELVRQSGGRRLVLVVDDAHLLDDASATLIHRVVETRAAFVVMIVRSGEAAPDAVVALWKDGLLERIEIGGLQTDAVHRLLEAAFSGPVDGAAAAFFAVRCEGNALFLRELILAALEDGALQNEEGIWRLTREPAPSDRLIEIVENGLRALQPAERTVLEYLAFAEPLGSLELNTLLDAEAAERLESDGLICSTLDGRRLQLRLAHPIYGDVLRSRMPMLRLTKMARALADVVEGTGARRREDTLRVATWRLSGGGGSSPELMLAAAVAARRSYDFPLAERLARFAAQAGAGFEAELLVAQLAGLLGRGEDAESRLGVLAGQAADDDQRSRVTLTRLDNAYMHLQPAVHRRIADDATESITDPDLRDIVIARRSWLALVTEGPKASATDAQSVLQRARGPALVMASVSAAVALGRLGQVDRAVEAADIGAAAHGALSAPLEWDPWVHVFTRSEALATAGRFDEAEALATAEYRIALDERSPLRQAYMAWTLARVNLEQGKARTAARFASEAAALFRQIDLPVGEQHSLVYEVHAHALRGNVAGANQALQRFDALPTVDAILAADLLQAKAWIAVADGDLPAARALLLEAAQAGEDRDDRVGASSALHALVRLDYAKLAVDRLAALAAQMEGDLIAIKADHAAVALGGEPEELERIVARFEAIGAHLLAAEAAADAATLWLKAGNNRRATLTQRRAVTLFEQCEGATSRPAESIETRARLTPAERETALLASRGRSNKQIAEELSVSVRTVESRLLHVYEKLGLSKRDELADAL</sequence>
<protein>
    <submittedName>
        <fullName evidence="4">LuxR family transcriptional regulator</fullName>
    </submittedName>
</protein>
<dbReference type="InterPro" id="IPR027417">
    <property type="entry name" value="P-loop_NTPase"/>
</dbReference>
<dbReference type="PROSITE" id="PS50043">
    <property type="entry name" value="HTH_LUXR_2"/>
    <property type="match status" value="1"/>
</dbReference>
<dbReference type="SUPFAM" id="SSF46894">
    <property type="entry name" value="C-terminal effector domain of the bipartite response regulators"/>
    <property type="match status" value="1"/>
</dbReference>
<keyword evidence="5" id="KW-1185">Reference proteome</keyword>
<dbReference type="RefSeq" id="WP_344602764.1">
    <property type="nucleotide sequence ID" value="NZ_BAAAHE010000008.1"/>
</dbReference>
<dbReference type="InterPro" id="IPR000792">
    <property type="entry name" value="Tscrpt_reg_LuxR_C"/>
</dbReference>
<evidence type="ECO:0000256" key="1">
    <source>
        <dbReference type="ARBA" id="ARBA00022741"/>
    </source>
</evidence>
<evidence type="ECO:0000313" key="5">
    <source>
        <dbReference type="Proteomes" id="UP001500957"/>
    </source>
</evidence>
<dbReference type="PANTHER" id="PTHR16305">
    <property type="entry name" value="TESTICULAR SOLUBLE ADENYLYL CYCLASE"/>
    <property type="match status" value="1"/>
</dbReference>
<keyword evidence="1" id="KW-0547">Nucleotide-binding</keyword>
<dbReference type="SMART" id="SM00421">
    <property type="entry name" value="HTH_LUXR"/>
    <property type="match status" value="1"/>
</dbReference>
<dbReference type="Pfam" id="PF13191">
    <property type="entry name" value="AAA_16"/>
    <property type="match status" value="1"/>
</dbReference>
<dbReference type="SUPFAM" id="SSF48452">
    <property type="entry name" value="TPR-like"/>
    <property type="match status" value="1"/>
</dbReference>
<evidence type="ECO:0000313" key="4">
    <source>
        <dbReference type="EMBL" id="GAA0612074.1"/>
    </source>
</evidence>
<evidence type="ECO:0000259" key="3">
    <source>
        <dbReference type="PROSITE" id="PS50043"/>
    </source>
</evidence>
<gene>
    <name evidence="4" type="ORF">GCM10009547_12630</name>
</gene>
<dbReference type="PROSITE" id="PS00622">
    <property type="entry name" value="HTH_LUXR_1"/>
    <property type="match status" value="1"/>
</dbReference>
<keyword evidence="2" id="KW-0067">ATP-binding</keyword>
<dbReference type="InterPro" id="IPR041664">
    <property type="entry name" value="AAA_16"/>
</dbReference>
<dbReference type="SUPFAM" id="SSF52540">
    <property type="entry name" value="P-loop containing nucleoside triphosphate hydrolases"/>
    <property type="match status" value="1"/>
</dbReference>
<dbReference type="PRINTS" id="PR00038">
    <property type="entry name" value="HTHLUXR"/>
</dbReference>
<proteinExistence type="predicted"/>
<dbReference type="InterPro" id="IPR036388">
    <property type="entry name" value="WH-like_DNA-bd_sf"/>
</dbReference>
<feature type="domain" description="HTH luxR-type" evidence="3">
    <location>
        <begin position="809"/>
        <end position="870"/>
    </location>
</feature>
<dbReference type="Gene3D" id="3.40.50.300">
    <property type="entry name" value="P-loop containing nucleotide triphosphate hydrolases"/>
    <property type="match status" value="1"/>
</dbReference>
<dbReference type="CDD" id="cd06170">
    <property type="entry name" value="LuxR_C_like"/>
    <property type="match status" value="1"/>
</dbReference>
<accession>A0ABN1GIY3</accession>
<comment type="caution">
    <text evidence="4">The sequence shown here is derived from an EMBL/GenBank/DDBJ whole genome shotgun (WGS) entry which is preliminary data.</text>
</comment>
<dbReference type="InterPro" id="IPR016032">
    <property type="entry name" value="Sig_transdc_resp-reg_C-effctor"/>
</dbReference>
<dbReference type="EMBL" id="BAAAHE010000008">
    <property type="protein sequence ID" value="GAA0612074.1"/>
    <property type="molecule type" value="Genomic_DNA"/>
</dbReference>
<dbReference type="Pfam" id="PF00196">
    <property type="entry name" value="GerE"/>
    <property type="match status" value="1"/>
</dbReference>
<evidence type="ECO:0000256" key="2">
    <source>
        <dbReference type="ARBA" id="ARBA00022840"/>
    </source>
</evidence>
<organism evidence="4 5">
    <name type="scientific">Sporichthya brevicatena</name>
    <dbReference type="NCBI Taxonomy" id="171442"/>
    <lineage>
        <taxon>Bacteria</taxon>
        <taxon>Bacillati</taxon>
        <taxon>Actinomycetota</taxon>
        <taxon>Actinomycetes</taxon>
        <taxon>Sporichthyales</taxon>
        <taxon>Sporichthyaceae</taxon>
        <taxon>Sporichthya</taxon>
    </lineage>
</organism>
<dbReference type="Gene3D" id="1.10.10.10">
    <property type="entry name" value="Winged helix-like DNA-binding domain superfamily/Winged helix DNA-binding domain"/>
    <property type="match status" value="1"/>
</dbReference>
<dbReference type="InterPro" id="IPR011990">
    <property type="entry name" value="TPR-like_helical_dom_sf"/>
</dbReference>
<reference evidence="4 5" key="1">
    <citation type="journal article" date="2019" name="Int. J. Syst. Evol. Microbiol.">
        <title>The Global Catalogue of Microorganisms (GCM) 10K type strain sequencing project: providing services to taxonomists for standard genome sequencing and annotation.</title>
        <authorList>
            <consortium name="The Broad Institute Genomics Platform"/>
            <consortium name="The Broad Institute Genome Sequencing Center for Infectious Disease"/>
            <person name="Wu L."/>
            <person name="Ma J."/>
        </authorList>
    </citation>
    <scope>NUCLEOTIDE SEQUENCE [LARGE SCALE GENOMIC DNA]</scope>
    <source>
        <strain evidence="4 5">JCM 10671</strain>
    </source>
</reference>